<dbReference type="EMBL" id="CP001124">
    <property type="protein sequence ID" value="ACH38506.2"/>
    <property type="molecule type" value="Genomic_DNA"/>
</dbReference>
<keyword evidence="1" id="KW-0812">Transmembrane</keyword>
<dbReference type="HOGENOM" id="CLU_195932_0_0_7"/>
<sequence length="80" mass="9150">MSALFKYLLRTRLKRHYQDIYQRMFPKGPIGWLGGKDVEQLIYCSQDNTLVRLYKISKLAPVIGLIAFAVSVVAFIVLSS</sequence>
<dbReference type="Proteomes" id="UP000008825">
    <property type="component" value="Chromosome"/>
</dbReference>
<organism evidence="2 3">
    <name type="scientific">Citrifermentans bemidjiense (strain ATCC BAA-1014 / DSM 16622 / JCM 12645 / Bem)</name>
    <name type="common">Geobacter bemidjiensis</name>
    <dbReference type="NCBI Taxonomy" id="404380"/>
    <lineage>
        <taxon>Bacteria</taxon>
        <taxon>Pseudomonadati</taxon>
        <taxon>Thermodesulfobacteriota</taxon>
        <taxon>Desulfuromonadia</taxon>
        <taxon>Geobacterales</taxon>
        <taxon>Geobacteraceae</taxon>
        <taxon>Citrifermentans</taxon>
    </lineage>
</organism>
<gene>
    <name evidence="2" type="ordered locus">Gbem_1488</name>
</gene>
<evidence type="ECO:0000313" key="3">
    <source>
        <dbReference type="Proteomes" id="UP000008825"/>
    </source>
</evidence>
<reference evidence="2 3" key="1">
    <citation type="submission" date="2008-07" db="EMBL/GenBank/DDBJ databases">
        <title>Complete sequence of Geobacter bemidjiensis BEM.</title>
        <authorList>
            <consortium name="US DOE Joint Genome Institute"/>
            <person name="Lucas S."/>
            <person name="Copeland A."/>
            <person name="Lapidus A."/>
            <person name="Glavina del Rio T."/>
            <person name="Dalin E."/>
            <person name="Tice H."/>
            <person name="Bruce D."/>
            <person name="Goodwin L."/>
            <person name="Pitluck S."/>
            <person name="Kiss H."/>
            <person name="Brettin T."/>
            <person name="Detter J.C."/>
            <person name="Han C."/>
            <person name="Kuske C.R."/>
            <person name="Schmutz J."/>
            <person name="Larimer F."/>
            <person name="Land M."/>
            <person name="Hauser L."/>
            <person name="Kyrpides N."/>
            <person name="Lykidis A."/>
            <person name="Lovley D."/>
            <person name="Richardson P."/>
        </authorList>
    </citation>
    <scope>NUCLEOTIDE SEQUENCE [LARGE SCALE GENOMIC DNA]</scope>
    <source>
        <strain evidence="3">ATCC BAA-1014 / DSM 16622 / JCM 12645 / Bem</strain>
    </source>
</reference>
<protein>
    <submittedName>
        <fullName evidence="2">Uncharacterized protein</fullName>
    </submittedName>
</protein>
<name>B5E7X0_CITBB</name>
<accession>B5E7X0</accession>
<evidence type="ECO:0000256" key="1">
    <source>
        <dbReference type="SAM" id="Phobius"/>
    </source>
</evidence>
<feature type="transmembrane region" description="Helical" evidence="1">
    <location>
        <begin position="59"/>
        <end position="78"/>
    </location>
</feature>
<dbReference type="KEGG" id="gbm:Gbem_1488"/>
<keyword evidence="1" id="KW-1133">Transmembrane helix</keyword>
<keyword evidence="1" id="KW-0472">Membrane</keyword>
<dbReference type="STRING" id="404380.Gbem_1488"/>
<dbReference type="AlphaFoldDB" id="B5E7X0"/>
<keyword evidence="3" id="KW-1185">Reference proteome</keyword>
<reference evidence="2 3" key="2">
    <citation type="journal article" date="2010" name="BMC Genomics">
        <title>The genome of Geobacter bemidjiensis, exemplar for the subsurface clade of Geobacter species that predominate in Fe(III)-reducing subsurface environments.</title>
        <authorList>
            <person name="Aklujkar M."/>
            <person name="Young N.D."/>
            <person name="Holmes D."/>
            <person name="Chavan M."/>
            <person name="Risso C."/>
            <person name="Kiss H.E."/>
            <person name="Han C.S."/>
            <person name="Land M.L."/>
            <person name="Lovley D.R."/>
        </authorList>
    </citation>
    <scope>NUCLEOTIDE SEQUENCE [LARGE SCALE GENOMIC DNA]</scope>
    <source>
        <strain evidence="3">ATCC BAA-1014 / DSM 16622 / JCM 12645 / Bem</strain>
    </source>
</reference>
<proteinExistence type="predicted"/>
<evidence type="ECO:0000313" key="2">
    <source>
        <dbReference type="EMBL" id="ACH38506.2"/>
    </source>
</evidence>